<evidence type="ECO:0000256" key="2">
    <source>
        <dbReference type="ARBA" id="ARBA00009874"/>
    </source>
</evidence>
<accession>A0A8C0XHH1</accession>
<dbReference type="PANTHER" id="PTHR12504">
    <property type="entry name" value="MITOCHONDRIAL IMPORT RECEPTOR SUBUNIT TOM22"/>
    <property type="match status" value="1"/>
</dbReference>
<comment type="subcellular location">
    <subcellularLocation>
        <location evidence="1">Mitochondrion outer membrane</location>
        <topology evidence="1">Single-pass membrane protein</topology>
    </subcellularLocation>
</comment>
<dbReference type="Ensembl" id="ENSCCNT00000036056.1">
    <property type="protein sequence ID" value="ENSCCNP00000028552.1"/>
    <property type="gene ID" value="ENSCCNG00000027489.1"/>
</dbReference>
<feature type="transmembrane region" description="Helical" evidence="16">
    <location>
        <begin position="34"/>
        <end position="52"/>
    </location>
</feature>
<keyword evidence="7" id="KW-0653">Protein transport</keyword>
<evidence type="ECO:0000256" key="7">
    <source>
        <dbReference type="ARBA" id="ARBA00022927"/>
    </source>
</evidence>
<evidence type="ECO:0000256" key="14">
    <source>
        <dbReference type="ARBA" id="ARBA00046217"/>
    </source>
</evidence>
<keyword evidence="11 16" id="KW-0472">Membrane</keyword>
<keyword evidence="4" id="KW-0813">Transport</keyword>
<keyword evidence="5 16" id="KW-0812">Transmembrane</keyword>
<feature type="compositionally biased region" description="Basic residues" evidence="15">
    <location>
        <begin position="80"/>
        <end position="89"/>
    </location>
</feature>
<evidence type="ECO:0000256" key="15">
    <source>
        <dbReference type="SAM" id="MobiDB-lite"/>
    </source>
</evidence>
<evidence type="ECO:0000256" key="6">
    <source>
        <dbReference type="ARBA" id="ARBA00022787"/>
    </source>
</evidence>
<keyword evidence="9" id="KW-0811">Translocation</keyword>
<keyword evidence="12" id="KW-0675">Receptor</keyword>
<dbReference type="CDD" id="cd22884">
    <property type="entry name" value="TOM22"/>
    <property type="match status" value="1"/>
</dbReference>
<protein>
    <recommendedName>
        <fullName evidence="3">Mitochondrial import receptor subunit TOM22 homolog</fullName>
    </recommendedName>
    <alternativeName>
        <fullName evidence="13">Translocase of outer membrane 22 kDa subunit homolog</fullName>
    </alternativeName>
</protein>
<dbReference type="PANTHER" id="PTHR12504:SF0">
    <property type="entry name" value="MITOCHONDRIAL IMPORT RECEPTOR SUBUNIT TOM22 HOMOLOG"/>
    <property type="match status" value="1"/>
</dbReference>
<comment type="function">
    <text evidence="14">Central receptor component of the translocase of the outer membrane of mitochondria (TOM complex) responsible for the recognition and translocation of cytosolically synthesized mitochondrial preproteins. Together with the peripheral receptor TOM20 functions as the transit peptide receptor and facilitates the movement of preproteins into the translocation pore. Required for the translocation across the mitochondrial outer membrane of cytochrome P450 monooxygenases.</text>
</comment>
<evidence type="ECO:0000256" key="13">
    <source>
        <dbReference type="ARBA" id="ARBA00031266"/>
    </source>
</evidence>
<keyword evidence="8 16" id="KW-1133">Transmembrane helix</keyword>
<evidence type="ECO:0000256" key="10">
    <source>
        <dbReference type="ARBA" id="ARBA00023128"/>
    </source>
</evidence>
<evidence type="ECO:0000256" key="16">
    <source>
        <dbReference type="SAM" id="Phobius"/>
    </source>
</evidence>
<evidence type="ECO:0000256" key="8">
    <source>
        <dbReference type="ARBA" id="ARBA00022989"/>
    </source>
</evidence>
<evidence type="ECO:0000256" key="12">
    <source>
        <dbReference type="ARBA" id="ARBA00023170"/>
    </source>
</evidence>
<evidence type="ECO:0000256" key="9">
    <source>
        <dbReference type="ARBA" id="ARBA00023010"/>
    </source>
</evidence>
<dbReference type="AlphaFoldDB" id="A0A8C0XHH1"/>
<evidence type="ECO:0000256" key="5">
    <source>
        <dbReference type="ARBA" id="ARBA00022692"/>
    </source>
</evidence>
<dbReference type="InterPro" id="IPR005683">
    <property type="entry name" value="Tom22"/>
</dbReference>
<sequence length="89" mass="10275">MEFKIISIFENRIRKSTFDLSLSVVQKRYRFSRAALWIGTTFFTILVLPVVFETEKLQVEQLQQRQIFLGPNTGSAASPGKKHKTLSKK</sequence>
<reference evidence="17" key="1">
    <citation type="submission" date="2023-09" db="UniProtKB">
        <authorList>
            <consortium name="Ensembl"/>
        </authorList>
    </citation>
    <scope>IDENTIFICATION</scope>
</reference>
<dbReference type="GO" id="GO:0005741">
    <property type="term" value="C:mitochondrial outer membrane"/>
    <property type="evidence" value="ECO:0007669"/>
    <property type="project" value="UniProtKB-SubCell"/>
</dbReference>
<evidence type="ECO:0000256" key="3">
    <source>
        <dbReference type="ARBA" id="ARBA00016229"/>
    </source>
</evidence>
<feature type="region of interest" description="Disordered" evidence="15">
    <location>
        <begin position="70"/>
        <end position="89"/>
    </location>
</feature>
<evidence type="ECO:0000256" key="4">
    <source>
        <dbReference type="ARBA" id="ARBA00022448"/>
    </source>
</evidence>
<organism evidence="17">
    <name type="scientific">Castor canadensis</name>
    <name type="common">American beaver</name>
    <dbReference type="NCBI Taxonomy" id="51338"/>
    <lineage>
        <taxon>Eukaryota</taxon>
        <taxon>Metazoa</taxon>
        <taxon>Chordata</taxon>
        <taxon>Craniata</taxon>
        <taxon>Vertebrata</taxon>
        <taxon>Euteleostomi</taxon>
        <taxon>Mammalia</taxon>
        <taxon>Eutheria</taxon>
        <taxon>Euarchontoglires</taxon>
        <taxon>Glires</taxon>
        <taxon>Rodentia</taxon>
        <taxon>Castorimorpha</taxon>
        <taxon>Castoridae</taxon>
        <taxon>Castor</taxon>
    </lineage>
</organism>
<keyword evidence="10" id="KW-0496">Mitochondrion</keyword>
<name>A0A8C0XHH1_CASCN</name>
<comment type="similarity">
    <text evidence="2">Belongs to the Tom22 family.</text>
</comment>
<evidence type="ECO:0000256" key="11">
    <source>
        <dbReference type="ARBA" id="ARBA00023136"/>
    </source>
</evidence>
<proteinExistence type="inferred from homology"/>
<dbReference type="GO" id="GO:0006886">
    <property type="term" value="P:intracellular protein transport"/>
    <property type="evidence" value="ECO:0007669"/>
    <property type="project" value="InterPro"/>
</dbReference>
<keyword evidence="6" id="KW-1000">Mitochondrion outer membrane</keyword>
<evidence type="ECO:0000256" key="1">
    <source>
        <dbReference type="ARBA" id="ARBA00004572"/>
    </source>
</evidence>
<evidence type="ECO:0000313" key="17">
    <source>
        <dbReference type="Ensembl" id="ENSCCNP00000028552.1"/>
    </source>
</evidence>